<dbReference type="NCBIfam" id="TIGR01484">
    <property type="entry name" value="HAD-SF-IIB"/>
    <property type="match status" value="1"/>
</dbReference>
<dbReference type="Gene3D" id="3.40.50.1000">
    <property type="entry name" value="HAD superfamily/HAD-like"/>
    <property type="match status" value="1"/>
</dbReference>
<dbReference type="Pfam" id="PF08282">
    <property type="entry name" value="Hydrolase_3"/>
    <property type="match status" value="1"/>
</dbReference>
<keyword evidence="2" id="KW-1185">Reference proteome</keyword>
<dbReference type="InterPro" id="IPR036412">
    <property type="entry name" value="HAD-like_sf"/>
</dbReference>
<gene>
    <name evidence="1" type="ORF">EW139_04915</name>
</gene>
<dbReference type="InterPro" id="IPR023214">
    <property type="entry name" value="HAD_sf"/>
</dbReference>
<organism evidence="1 2">
    <name type="scientific">Leuconostoc kimchii</name>
    <dbReference type="NCBI Taxonomy" id="136609"/>
    <lineage>
        <taxon>Bacteria</taxon>
        <taxon>Bacillati</taxon>
        <taxon>Bacillota</taxon>
        <taxon>Bacilli</taxon>
        <taxon>Lactobacillales</taxon>
        <taxon>Lactobacillaceae</taxon>
        <taxon>Leuconostoc</taxon>
    </lineage>
</organism>
<dbReference type="SUPFAM" id="SSF56784">
    <property type="entry name" value="HAD-like"/>
    <property type="match status" value="1"/>
</dbReference>
<dbReference type="GO" id="GO:0016787">
    <property type="term" value="F:hydrolase activity"/>
    <property type="evidence" value="ECO:0007669"/>
    <property type="project" value="UniProtKB-KW"/>
</dbReference>
<dbReference type="PANTHER" id="PTHR10000">
    <property type="entry name" value="PHOSPHOSERINE PHOSPHATASE"/>
    <property type="match status" value="1"/>
</dbReference>
<accession>A0ABX5SKC1</accession>
<sequence>MRVEHFFSDMDSTLLGSDGSVPEGNINAIKGIEIPFSLVSARAPLEMDFAIDALALKGPQVGFNGGIIYTGTGKNRQIIAKRPIQTDVARSMIEAICSKFPNVSTSFYDADNWYARQIDQGIDLETKITGQQPKIVDFKTLLESPVEVFKIMMIVFDEEIMQQLMRYFDDNPDRTVAVQRSGKNYLEVTHVDAVKANGVKYILAQENVAVENTYAFGDGHNDIPMFKLVGHAVAMSNAMDDVKEYAETITDTNDNAGVGVFIDNLLKNTDHS</sequence>
<dbReference type="NCBIfam" id="TIGR00099">
    <property type="entry name" value="Cof-subfamily"/>
    <property type="match status" value="1"/>
</dbReference>
<dbReference type="SFLD" id="SFLDG01140">
    <property type="entry name" value="C2.B:_Phosphomannomutase_and_P"/>
    <property type="match status" value="1"/>
</dbReference>
<dbReference type="RefSeq" id="WP_013102306.1">
    <property type="nucleotide sequence ID" value="NZ_CP037939.1"/>
</dbReference>
<proteinExistence type="predicted"/>
<evidence type="ECO:0000313" key="1">
    <source>
        <dbReference type="EMBL" id="QBR47493.1"/>
    </source>
</evidence>
<dbReference type="InterPro" id="IPR006379">
    <property type="entry name" value="HAD-SF_hydro_IIB"/>
</dbReference>
<protein>
    <submittedName>
        <fullName evidence="1">Cof-type HAD-IIB family hydrolase</fullName>
    </submittedName>
</protein>
<dbReference type="SFLD" id="SFLDS00003">
    <property type="entry name" value="Haloacid_Dehalogenase"/>
    <property type="match status" value="1"/>
</dbReference>
<evidence type="ECO:0000313" key="2">
    <source>
        <dbReference type="Proteomes" id="UP000295756"/>
    </source>
</evidence>
<dbReference type="Gene3D" id="3.30.1240.10">
    <property type="match status" value="1"/>
</dbReference>
<keyword evidence="1" id="KW-0378">Hydrolase</keyword>
<dbReference type="EMBL" id="CP037939">
    <property type="protein sequence ID" value="QBR47493.1"/>
    <property type="molecule type" value="Genomic_DNA"/>
</dbReference>
<name>A0ABX5SKC1_9LACO</name>
<dbReference type="Proteomes" id="UP000295756">
    <property type="component" value="Chromosome"/>
</dbReference>
<dbReference type="InterPro" id="IPR000150">
    <property type="entry name" value="Cof"/>
</dbReference>
<reference evidence="1 2" key="1">
    <citation type="submission" date="2019-03" db="EMBL/GenBank/DDBJ databases">
        <title>Complete Genome Sequence of Leuconostoc kimchii strain NKJ218 Isolated from Homemade Kimchi.</title>
        <authorList>
            <person name="Jung J.Y."/>
            <person name="Jin H.M."/>
            <person name="Jung J.-W."/>
            <person name="Lee S.-Y."/>
            <person name="Ryu B.-G."/>
            <person name="Han S.-S."/>
            <person name="Kang H.K."/>
            <person name="Choi H.W."/>
            <person name="Chung E.J."/>
            <person name="Choi K.-M."/>
        </authorList>
    </citation>
    <scope>NUCLEOTIDE SEQUENCE [LARGE SCALE GENOMIC DNA]</scope>
    <source>
        <strain evidence="1 2">NKJ218</strain>
    </source>
</reference>
<dbReference type="PANTHER" id="PTHR10000:SF8">
    <property type="entry name" value="HAD SUPERFAMILY HYDROLASE-LIKE, TYPE 3"/>
    <property type="match status" value="1"/>
</dbReference>